<name>A0A7E5A1I3_PANRE</name>
<sequence>MPRETIALFLQSANSGIRVICSHRSNPLSCSFAASYETESIENAARAFAKAVPPATISAVYIIVEASSADTKRIEPALKAVGFANVSLLNYDSLSASVAIDSANITCEVGEFLVYLFTTFDLEAGFILQKLQNGYKFVKMSYNVPYAIAKYPALKHVILDDVDKCGTIRNECRSLYPGKECHFVTFDPIAEYWKYLWNKFDNGNFGGNLVEEAINVDLVFKFSNFCVPFVLRGMPFPLTTAFQLDIAEASKLDVYVKHNATGVPLFFKTFNFKGKKDRVLNVTVAVGLDQAVDVSVDTVGPVVASAPMPLADGKVGLKLTTLTSAYQYSIHSKTGTTTSPTFNSIDAMVTDVRRKVPPKSVHFIFYSFKPTLTDEMQIDAHQARKQLIKYGYPCLNFTDSLRPMASQMFFGYKDCDAIDEFDNYDVKTVVSIIDEREENTFTDFGDRNVIVGCTRATFKRYQNLYYQNVFNHDDLDGYMVYDFSNVDFTVSWCGNSIELSTGFVTPPYDWTIELDLGNACRLQIIASYPLCPEGDAGKVFKVKEIGSSKVALTFSVKSEFEADVNCVALSPGRILEPISLCLLIERTAKGFRKTVYFRDSDKAIVDHCPNMFVALEPFKQAKYTAIFFDATNSTVAERQTWNAEATKYGFKAVKFVNGPVLMLNSVLLGVDSNNFGDKETVLIADTTAVDKAGQKTPLTYVLRSHQKKLKLQKVIPAKIDKVYSTYSVDRVFVVVDEASKRPKVPAYLNPVFLQVSNQFISKHLFSQIDMNSDTEAVVDHITGTAFVAEWKGSNQVFNIEFENVPFSRHVAIHVGEVKSLRIKTTHLNSKQRELLKEFSFKTPYDRVVMLNIAADEKLQFTNTKDDTDEAKSSRL</sequence>
<dbReference type="WBParaSite" id="Pan_g9082.t1">
    <property type="protein sequence ID" value="Pan_g9082.t1"/>
    <property type="gene ID" value="Pan_g9082"/>
</dbReference>
<dbReference type="Proteomes" id="UP000492821">
    <property type="component" value="Unassembled WGS sequence"/>
</dbReference>
<keyword evidence="1" id="KW-1185">Reference proteome</keyword>
<reference evidence="2" key="2">
    <citation type="submission" date="2020-10" db="UniProtKB">
        <authorList>
            <consortium name="WormBaseParasite"/>
        </authorList>
    </citation>
    <scope>IDENTIFICATION</scope>
</reference>
<reference evidence="1" key="1">
    <citation type="journal article" date="2013" name="Genetics">
        <title>The draft genome and transcriptome of Panagrellus redivivus are shaped by the harsh demands of a free-living lifestyle.</title>
        <authorList>
            <person name="Srinivasan J."/>
            <person name="Dillman A.R."/>
            <person name="Macchietto M.G."/>
            <person name="Heikkinen L."/>
            <person name="Lakso M."/>
            <person name="Fracchia K.M."/>
            <person name="Antoshechkin I."/>
            <person name="Mortazavi A."/>
            <person name="Wong G."/>
            <person name="Sternberg P.W."/>
        </authorList>
    </citation>
    <scope>NUCLEOTIDE SEQUENCE [LARGE SCALE GENOMIC DNA]</scope>
    <source>
        <strain evidence="1">MT8872</strain>
    </source>
</reference>
<evidence type="ECO:0000313" key="1">
    <source>
        <dbReference type="Proteomes" id="UP000492821"/>
    </source>
</evidence>
<organism evidence="1 2">
    <name type="scientific">Panagrellus redivivus</name>
    <name type="common">Microworm</name>
    <dbReference type="NCBI Taxonomy" id="6233"/>
    <lineage>
        <taxon>Eukaryota</taxon>
        <taxon>Metazoa</taxon>
        <taxon>Ecdysozoa</taxon>
        <taxon>Nematoda</taxon>
        <taxon>Chromadorea</taxon>
        <taxon>Rhabditida</taxon>
        <taxon>Tylenchina</taxon>
        <taxon>Panagrolaimomorpha</taxon>
        <taxon>Panagrolaimoidea</taxon>
        <taxon>Panagrolaimidae</taxon>
        <taxon>Panagrellus</taxon>
    </lineage>
</organism>
<evidence type="ECO:0000313" key="2">
    <source>
        <dbReference type="WBParaSite" id="Pan_g9082.t1"/>
    </source>
</evidence>
<accession>A0A7E5A1I3</accession>
<protein>
    <submittedName>
        <fullName evidence="2">RNA helicase</fullName>
    </submittedName>
</protein>
<dbReference type="AlphaFoldDB" id="A0A7E5A1I3"/>
<proteinExistence type="predicted"/>